<name>A0A5D0RKN1_9RHOB</name>
<organism evidence="1 2">
    <name type="scientific">Maritimibacter fusiformis</name>
    <dbReference type="NCBI Taxonomy" id="2603819"/>
    <lineage>
        <taxon>Bacteria</taxon>
        <taxon>Pseudomonadati</taxon>
        <taxon>Pseudomonadota</taxon>
        <taxon>Alphaproteobacteria</taxon>
        <taxon>Rhodobacterales</taxon>
        <taxon>Roseobacteraceae</taxon>
        <taxon>Maritimibacter</taxon>
    </lineage>
</organism>
<evidence type="ECO:0000313" key="1">
    <source>
        <dbReference type="EMBL" id="TYB81476.1"/>
    </source>
</evidence>
<accession>A0A5D0RKN1</accession>
<dbReference type="EMBL" id="VSIY01000006">
    <property type="protein sequence ID" value="TYB81476.1"/>
    <property type="molecule type" value="Genomic_DNA"/>
</dbReference>
<proteinExistence type="predicted"/>
<dbReference type="Proteomes" id="UP000322080">
    <property type="component" value="Unassembled WGS sequence"/>
</dbReference>
<keyword evidence="2" id="KW-1185">Reference proteome</keyword>
<comment type="caution">
    <text evidence="1">The sequence shown here is derived from an EMBL/GenBank/DDBJ whole genome shotgun (WGS) entry which is preliminary data.</text>
</comment>
<gene>
    <name evidence="1" type="ORF">FVF75_10245</name>
</gene>
<reference evidence="1 2" key="1">
    <citation type="submission" date="2019-08" db="EMBL/GenBank/DDBJ databases">
        <title>Identification of a novel species of the genus Boseongicola.</title>
        <authorList>
            <person name="Zhang X.-Q."/>
        </authorList>
    </citation>
    <scope>NUCLEOTIDE SEQUENCE [LARGE SCALE GENOMIC DNA]</scope>
    <source>
        <strain evidence="1 2">HY14</strain>
    </source>
</reference>
<protein>
    <submittedName>
        <fullName evidence="1">Uncharacterized protein</fullName>
    </submittedName>
</protein>
<dbReference type="RefSeq" id="WP_148377871.1">
    <property type="nucleotide sequence ID" value="NZ_VSIY01000006.1"/>
</dbReference>
<evidence type="ECO:0000313" key="2">
    <source>
        <dbReference type="Proteomes" id="UP000322080"/>
    </source>
</evidence>
<dbReference type="AlphaFoldDB" id="A0A5D0RKN1"/>
<sequence length="84" mass="9041">MSNLNITLPLTDAEVKEFRGRDLLLIPATPAQRRGLLIAMATLERFIEANGGEDEIAAFQALGGLLARGKWAGDLHLKKKGGAQ</sequence>